<evidence type="ECO:0000313" key="4">
    <source>
        <dbReference type="EMBL" id="CAE6430030.1"/>
    </source>
</evidence>
<feature type="domain" description="DDE Tnp4" evidence="3">
    <location>
        <begin position="217"/>
        <end position="379"/>
    </location>
</feature>
<name>A0A8H2XP91_9AGAM</name>
<dbReference type="Pfam" id="PF13359">
    <property type="entry name" value="DDE_Tnp_4"/>
    <property type="match status" value="1"/>
</dbReference>
<dbReference type="PANTHER" id="PTHR48471:SF1">
    <property type="entry name" value="DDE TNP4 DOMAIN-CONTAINING PROTEIN"/>
    <property type="match status" value="1"/>
</dbReference>
<sequence length="431" mass="50010">MYNPYKRNNRNNRIYLLLLQARNAQHRQHRQRKLAAILLLARLARSRKLLQRRSRYRNLLRRHLLDSPRRRTPWTSIRRSFEDQAYLQTMGLDVASFEYILQNGFEQMWNAHTILRHDVNRHGLPRLRARSLCADGALGLVLYWVTSTSTESELALIFALVPSVISRYLYFGLHILVRILRRLSESQVTWPSEDEMAYFAELIQRRHPTIEGAFGFIDGLSLPVETSSDPHQQELMYNGWLHSHRIGNILVFAPDGRVIACRLNAPGSWHDARIAQCIYQKLVHNTPDGFFLIGDTAFQSEELAYKIHTPIKEGNVLPADRGERVAAVEYSNELTQARQAVEWGMRSIQSVFNRLRVPLDIHNPLGRQQLLEVCVRLHNLRAVCMGINEIRSVYAHEQIEPDALCAQAHQVLFPNRHAHNRVGRFYLEIEG</sequence>
<dbReference type="OrthoDB" id="78198at2759"/>
<protein>
    <recommendedName>
        <fullName evidence="3">DDE Tnp4 domain-containing protein</fullName>
    </recommendedName>
</protein>
<dbReference type="GO" id="GO:0046872">
    <property type="term" value="F:metal ion binding"/>
    <property type="evidence" value="ECO:0007669"/>
    <property type="project" value="UniProtKB-KW"/>
</dbReference>
<evidence type="ECO:0000256" key="1">
    <source>
        <dbReference type="ARBA" id="ARBA00001968"/>
    </source>
</evidence>
<evidence type="ECO:0000259" key="3">
    <source>
        <dbReference type="Pfam" id="PF13359"/>
    </source>
</evidence>
<proteinExistence type="predicted"/>
<keyword evidence="2" id="KW-0479">Metal-binding</keyword>
<dbReference type="AlphaFoldDB" id="A0A8H2XP91"/>
<accession>A0A8H2XP91</accession>
<reference evidence="4" key="1">
    <citation type="submission" date="2021-01" db="EMBL/GenBank/DDBJ databases">
        <authorList>
            <person name="Kaushik A."/>
        </authorList>
    </citation>
    <scope>NUCLEOTIDE SEQUENCE</scope>
    <source>
        <strain evidence="4">AG3-1AP</strain>
    </source>
</reference>
<organism evidence="4 5">
    <name type="scientific">Rhizoctonia solani</name>
    <dbReference type="NCBI Taxonomy" id="456999"/>
    <lineage>
        <taxon>Eukaryota</taxon>
        <taxon>Fungi</taxon>
        <taxon>Dikarya</taxon>
        <taxon>Basidiomycota</taxon>
        <taxon>Agaricomycotina</taxon>
        <taxon>Agaricomycetes</taxon>
        <taxon>Cantharellales</taxon>
        <taxon>Ceratobasidiaceae</taxon>
        <taxon>Rhizoctonia</taxon>
    </lineage>
</organism>
<dbReference type="EMBL" id="CAJMWV010001191">
    <property type="protein sequence ID" value="CAE6430030.1"/>
    <property type="molecule type" value="Genomic_DNA"/>
</dbReference>
<gene>
    <name evidence="4" type="ORF">RDB_LOCUS42292</name>
</gene>
<comment type="cofactor">
    <cofactor evidence="1">
        <name>a divalent metal cation</name>
        <dbReference type="ChEBI" id="CHEBI:60240"/>
    </cofactor>
</comment>
<dbReference type="PANTHER" id="PTHR48471">
    <property type="entry name" value="DDE TNP4 DOMAIN-CONTAINING PROTEIN"/>
    <property type="match status" value="1"/>
</dbReference>
<evidence type="ECO:0000256" key="2">
    <source>
        <dbReference type="ARBA" id="ARBA00022723"/>
    </source>
</evidence>
<evidence type="ECO:0000313" key="5">
    <source>
        <dbReference type="Proteomes" id="UP000663831"/>
    </source>
</evidence>
<comment type="caution">
    <text evidence="4">The sequence shown here is derived from an EMBL/GenBank/DDBJ whole genome shotgun (WGS) entry which is preliminary data.</text>
</comment>
<dbReference type="Proteomes" id="UP000663831">
    <property type="component" value="Unassembled WGS sequence"/>
</dbReference>
<dbReference type="InterPro" id="IPR027806">
    <property type="entry name" value="HARBI1_dom"/>
</dbReference>